<dbReference type="Gene3D" id="3.30.530.20">
    <property type="match status" value="1"/>
</dbReference>
<dbReference type="PANTHER" id="PTHR11092:SF0">
    <property type="entry name" value="EPIMERASE FAMILY PROTEIN SDR39U1"/>
    <property type="match status" value="1"/>
</dbReference>
<dbReference type="Pfam" id="PF01370">
    <property type="entry name" value="Epimerase"/>
    <property type="match status" value="1"/>
</dbReference>
<dbReference type="AlphaFoldDB" id="A0A7Y4LG94"/>
<evidence type="ECO:0000256" key="1">
    <source>
        <dbReference type="ARBA" id="ARBA00009353"/>
    </source>
</evidence>
<sequence length="459" mass="49480">MSFSTTHVVPASRNDVWMWHTRPGAIVRLTPPFFPMTPTQETPDLAAGTTVFSLPAGLRWEARHDLSGYVKGYRFTDVCVTSPIKALANWRHVHEFSDHAHGTAITDTVYTRAPKSTLAPSFAYRQQQLIHDIVAGQRFAEIQQRNSGATTSLTVAMTGSRGLVGKALRAQLTSLGHTVIPLVRSHPSDGERLWDPLSPNSNLLEGVDALIHLAGESIAGRFTDSRKKAIRDSRIEPSQHLAALVAESPTCHTLIQASSIGFYGVQREDEVLDESSSAGSGFLADVVQDWELASAAVAAAGKRAVYLRTGATLSGRGGVLPVLKTLFSVGLGGSFEGGAPWVSWISIDDLCDLYVRALVDPSMSGPINAVAPNPIRNQDFAKALGTQLKRPSKFPIPSIGPKLILGAQGAEEVAFANQRVSPFRMLQLDHTFRYLHVDACLAHELGGEPLANDPDTTAK</sequence>
<dbReference type="NCBIfam" id="TIGR01777">
    <property type="entry name" value="yfcH"/>
    <property type="match status" value="1"/>
</dbReference>
<dbReference type="CDD" id="cd07820">
    <property type="entry name" value="SRPBCC_3"/>
    <property type="match status" value="1"/>
</dbReference>
<evidence type="ECO:0000313" key="4">
    <source>
        <dbReference type="EMBL" id="ARU46234.1"/>
    </source>
</evidence>
<dbReference type="OrthoDB" id="9801773at2"/>
<dbReference type="PANTHER" id="PTHR11092">
    <property type="entry name" value="SUGAR NUCLEOTIDE EPIMERASE RELATED"/>
    <property type="match status" value="1"/>
</dbReference>
<dbReference type="GeneID" id="75007946"/>
<name>A0A7Y4LG94_9CORY</name>
<keyword evidence="5" id="KW-1185">Reference proteome</keyword>
<evidence type="ECO:0000259" key="2">
    <source>
        <dbReference type="Pfam" id="PF01370"/>
    </source>
</evidence>
<proteinExistence type="inferred from homology"/>
<reference evidence="4 5" key="1">
    <citation type="journal article" date="2014" name="BMC Vet. Res.">
        <title>First report of Corynebacterium pseudotuberculosis from caseous lymphadenitis lesions in Black Alentejano pig (Sus scrofa domesticus).</title>
        <authorList>
            <person name="Oliveira M."/>
            <person name="Barroco C."/>
            <person name="Mottola C."/>
            <person name="Santos R."/>
            <person name="Lemsaddek A."/>
            <person name="Tavares L."/>
            <person name="Semedo-Lemsaddek T."/>
        </authorList>
    </citation>
    <scope>NUCLEOTIDE SEQUENCE [LARGE SCALE GENOMIC DNA]</scope>
    <source>
        <strain evidence="4 5">PO100/5</strain>
    </source>
</reference>
<dbReference type="SUPFAM" id="SSF51735">
    <property type="entry name" value="NAD(P)-binding Rossmann-fold domains"/>
    <property type="match status" value="1"/>
</dbReference>
<feature type="domain" description="DUF1731" evidence="3">
    <location>
        <begin position="396"/>
        <end position="443"/>
    </location>
</feature>
<reference evidence="4 5" key="4">
    <citation type="journal article" date="2020" name="PLoS ONE">
        <title>Taxonomic classification of strain PO100/5 shows a broader geographic distribution and genetic markers of the recently described Corynebacterium silvaticum.</title>
        <authorList>
            <person name="Viana M.V.C."/>
            <person name="Profeta R."/>
            <person name="da Silva A.L."/>
            <person name="Hurtado R."/>
            <person name="Cerqueira J.C."/>
            <person name="Ribeiro B.F.S."/>
            <person name="Almeida M.O."/>
            <person name="Morais-Rodrigues F."/>
            <person name="Soares S.C."/>
            <person name="Oliveira M."/>
            <person name="Tavares L."/>
            <person name="Figueiredo H."/>
            <person name="Wattam A.R."/>
            <person name="Barh D."/>
            <person name="Ghosh P."/>
            <person name="Silva A."/>
            <person name="Azevedo V."/>
        </authorList>
    </citation>
    <scope>NUCLEOTIDE SEQUENCE [LARGE SCALE GENOMIC DNA]</scope>
    <source>
        <strain evidence="4 5">PO100/5</strain>
    </source>
</reference>
<protein>
    <submittedName>
        <fullName evidence="4">TIGR01777 family oxidoreductase</fullName>
    </submittedName>
</protein>
<evidence type="ECO:0000313" key="5">
    <source>
        <dbReference type="Proteomes" id="UP000195652"/>
    </source>
</evidence>
<accession>A0A7Y4LG94</accession>
<dbReference type="InterPro" id="IPR010099">
    <property type="entry name" value="SDR39U1"/>
</dbReference>
<dbReference type="InterPro" id="IPR036291">
    <property type="entry name" value="NAD(P)-bd_dom_sf"/>
</dbReference>
<dbReference type="Proteomes" id="UP000195652">
    <property type="component" value="Chromosome"/>
</dbReference>
<reference evidence="4 5" key="2">
    <citation type="journal article" date="2020" name="Antonie Van Leeuwenhoek">
        <title>Phylogenomic characterisation of a novel corynebacterial species pathogenic to animals.</title>
        <authorList>
            <person name="Moller J."/>
            <person name="Musella L."/>
            <person name="Melnikov V."/>
            <person name="Geissdorfer W."/>
            <person name="Burkovski A."/>
            <person name="Sangal V."/>
        </authorList>
    </citation>
    <scope>NUCLEOTIDE SEQUENCE [LARGE SCALE GENOMIC DNA]</scope>
    <source>
        <strain evidence="4 5">PO100/5</strain>
    </source>
</reference>
<comment type="similarity">
    <text evidence="1">Belongs to the NAD(P)-dependent epimerase/dehydratase family. SDR39U1 subfamily.</text>
</comment>
<gene>
    <name evidence="4" type="ORF">CBE74_06735</name>
</gene>
<feature type="domain" description="NAD-dependent epimerase/dehydratase" evidence="2">
    <location>
        <begin position="156"/>
        <end position="361"/>
    </location>
</feature>
<dbReference type="Gene3D" id="3.40.50.720">
    <property type="entry name" value="NAD(P)-binding Rossmann-like Domain"/>
    <property type="match status" value="1"/>
</dbReference>
<dbReference type="Pfam" id="PF08338">
    <property type="entry name" value="DUF1731"/>
    <property type="match status" value="1"/>
</dbReference>
<reference evidence="4 5" key="3">
    <citation type="journal article" date="2020" name="Int. J. Syst. Evol. Microbiol.">
        <title>Corynebacterium silvaticum sp. nov., a unique group of NTTB corynebacteria in wild boar and roe deer.</title>
        <authorList>
            <person name="Dangel A."/>
            <person name="Berger A."/>
            <person name="Rau J."/>
            <person name="Eisenberg T."/>
            <person name="Kampfer P."/>
            <person name="Margos G."/>
            <person name="Contzen M."/>
            <person name="Busse H.J."/>
            <person name="Konrad R."/>
            <person name="Peters M."/>
            <person name="Sting R."/>
            <person name="Sing A."/>
        </authorList>
    </citation>
    <scope>NUCLEOTIDE SEQUENCE [LARGE SCALE GENOMIC DNA]</scope>
    <source>
        <strain evidence="4 5">PO100/5</strain>
    </source>
</reference>
<dbReference type="KEGG" id="csil:CBE74_06735"/>
<evidence type="ECO:0000259" key="3">
    <source>
        <dbReference type="Pfam" id="PF08338"/>
    </source>
</evidence>
<dbReference type="SUPFAM" id="SSF55961">
    <property type="entry name" value="Bet v1-like"/>
    <property type="match status" value="1"/>
</dbReference>
<dbReference type="EMBL" id="CP021417">
    <property type="protein sequence ID" value="ARU46234.1"/>
    <property type="molecule type" value="Genomic_DNA"/>
</dbReference>
<dbReference type="RefSeq" id="WP_087454047.1">
    <property type="nucleotide sequence ID" value="NZ_CP021417.2"/>
</dbReference>
<dbReference type="InterPro" id="IPR013549">
    <property type="entry name" value="DUF1731"/>
</dbReference>
<dbReference type="InterPro" id="IPR001509">
    <property type="entry name" value="Epimerase_deHydtase"/>
</dbReference>
<organism evidence="4 5">
    <name type="scientific">Corynebacterium silvaticum</name>
    <dbReference type="NCBI Taxonomy" id="2320431"/>
    <lineage>
        <taxon>Bacteria</taxon>
        <taxon>Bacillati</taxon>
        <taxon>Actinomycetota</taxon>
        <taxon>Actinomycetes</taxon>
        <taxon>Mycobacteriales</taxon>
        <taxon>Corynebacteriaceae</taxon>
        <taxon>Corynebacterium</taxon>
    </lineage>
</organism>
<dbReference type="InterPro" id="IPR023393">
    <property type="entry name" value="START-like_dom_sf"/>
</dbReference>